<gene>
    <name evidence="2" type="ORF">FQV27_18620</name>
</gene>
<evidence type="ECO:0000313" key="3">
    <source>
        <dbReference type="Proteomes" id="UP000321562"/>
    </source>
</evidence>
<keyword evidence="1" id="KW-1133">Transmembrane helix</keyword>
<dbReference type="Proteomes" id="UP000321562">
    <property type="component" value="Unassembled WGS sequence"/>
</dbReference>
<comment type="caution">
    <text evidence="2">The sequence shown here is derived from an EMBL/GenBank/DDBJ whole genome shotgun (WGS) entry which is preliminary data.</text>
</comment>
<keyword evidence="3" id="KW-1185">Reference proteome</keyword>
<organism evidence="2 3">
    <name type="scientific">Paracoccus aurantiacus</name>
    <dbReference type="NCBI Taxonomy" id="2599412"/>
    <lineage>
        <taxon>Bacteria</taxon>
        <taxon>Pseudomonadati</taxon>
        <taxon>Pseudomonadota</taxon>
        <taxon>Alphaproteobacteria</taxon>
        <taxon>Rhodobacterales</taxon>
        <taxon>Paracoccaceae</taxon>
        <taxon>Paracoccus</taxon>
    </lineage>
</organism>
<feature type="transmembrane region" description="Helical" evidence="1">
    <location>
        <begin position="34"/>
        <end position="56"/>
    </location>
</feature>
<dbReference type="OrthoDB" id="7362327at2"/>
<dbReference type="EMBL" id="VOPL01000022">
    <property type="protein sequence ID" value="TXB63441.1"/>
    <property type="molecule type" value="Genomic_DNA"/>
</dbReference>
<evidence type="ECO:0000313" key="2">
    <source>
        <dbReference type="EMBL" id="TXB63441.1"/>
    </source>
</evidence>
<sequence>MFDLQQDVYRPLWLRVVIVAVCLGWAAVEFVSGAPFWGILFGAVGLYAAHQFFIAFDPKDPDEADRKE</sequence>
<keyword evidence="1" id="KW-0472">Membrane</keyword>
<keyword evidence="1" id="KW-0812">Transmembrane</keyword>
<protein>
    <submittedName>
        <fullName evidence="2">DUF3329 domain-containing protein</fullName>
    </submittedName>
</protein>
<evidence type="ECO:0000256" key="1">
    <source>
        <dbReference type="SAM" id="Phobius"/>
    </source>
</evidence>
<dbReference type="AlphaFoldDB" id="A0A5C6RM17"/>
<proteinExistence type="predicted"/>
<accession>A0A5C6RM17</accession>
<feature type="transmembrane region" description="Helical" evidence="1">
    <location>
        <begin position="12"/>
        <end position="28"/>
    </location>
</feature>
<name>A0A5C6RM17_9RHOB</name>
<reference evidence="2 3" key="1">
    <citation type="submission" date="2019-08" db="EMBL/GenBank/DDBJ databases">
        <authorList>
            <person name="Ye J."/>
        </authorList>
    </citation>
    <scope>NUCLEOTIDE SEQUENCE [LARGE SCALE GENOMIC DNA]</scope>
    <source>
        <strain evidence="2 3">TK008</strain>
    </source>
</reference>